<dbReference type="AlphaFoldDB" id="A0A6A6MHE3"/>
<evidence type="ECO:0000256" key="3">
    <source>
        <dbReference type="PIRSR" id="PIRSR600407-1"/>
    </source>
</evidence>
<name>A0A6A6MHE3_HEVBR</name>
<dbReference type="PANTHER" id="PTHR11782">
    <property type="entry name" value="ADENOSINE/GUANOSINE DIPHOSPHATASE"/>
    <property type="match status" value="1"/>
</dbReference>
<dbReference type="Gene3D" id="3.30.420.150">
    <property type="entry name" value="Exopolyphosphatase. Domain 2"/>
    <property type="match status" value="1"/>
</dbReference>
<feature type="active site" description="Proton acceptor" evidence="3">
    <location>
        <position position="39"/>
    </location>
</feature>
<feature type="binding site" evidence="4">
    <location>
        <begin position="70"/>
        <end position="74"/>
    </location>
    <ligand>
        <name>ATP</name>
        <dbReference type="ChEBI" id="CHEBI:30616"/>
    </ligand>
</feature>
<comment type="caution">
    <text evidence="5">The sequence shown here is derived from an EMBL/GenBank/DDBJ whole genome shotgun (WGS) entry which is preliminary data.</text>
</comment>
<evidence type="ECO:0000256" key="4">
    <source>
        <dbReference type="PIRSR" id="PIRSR600407-2"/>
    </source>
</evidence>
<dbReference type="Proteomes" id="UP000467840">
    <property type="component" value="Chromosome 14"/>
</dbReference>
<proteinExistence type="inferred from homology"/>
<accession>A0A6A6MHE3</accession>
<reference evidence="5 6" key="1">
    <citation type="journal article" date="2020" name="Mol. Plant">
        <title>The Chromosome-Based Rubber Tree Genome Provides New Insights into Spurge Genome Evolution and Rubber Biosynthesis.</title>
        <authorList>
            <person name="Liu J."/>
            <person name="Shi C."/>
            <person name="Shi C.C."/>
            <person name="Li W."/>
            <person name="Zhang Q.J."/>
            <person name="Zhang Y."/>
            <person name="Li K."/>
            <person name="Lu H.F."/>
            <person name="Shi C."/>
            <person name="Zhu S.T."/>
            <person name="Xiao Z.Y."/>
            <person name="Nan H."/>
            <person name="Yue Y."/>
            <person name="Zhu X.G."/>
            <person name="Wu Y."/>
            <person name="Hong X.N."/>
            <person name="Fan G.Y."/>
            <person name="Tong Y."/>
            <person name="Zhang D."/>
            <person name="Mao C.L."/>
            <person name="Liu Y.L."/>
            <person name="Hao S.J."/>
            <person name="Liu W.Q."/>
            <person name="Lv M.Q."/>
            <person name="Zhang H.B."/>
            <person name="Liu Y."/>
            <person name="Hu-Tang G.R."/>
            <person name="Wang J.P."/>
            <person name="Wang J.H."/>
            <person name="Sun Y.H."/>
            <person name="Ni S.B."/>
            <person name="Chen W.B."/>
            <person name="Zhang X.C."/>
            <person name="Jiao Y.N."/>
            <person name="Eichler E.E."/>
            <person name="Li G.H."/>
            <person name="Liu X."/>
            <person name="Gao L.Z."/>
        </authorList>
    </citation>
    <scope>NUCLEOTIDE SEQUENCE [LARGE SCALE GENOMIC DNA]</scope>
    <source>
        <strain evidence="6">cv. GT1</strain>
        <tissue evidence="5">Leaf</tissue>
    </source>
</reference>
<dbReference type="GO" id="GO:0016020">
    <property type="term" value="C:membrane"/>
    <property type="evidence" value="ECO:0007669"/>
    <property type="project" value="TreeGrafter"/>
</dbReference>
<keyword evidence="2" id="KW-0378">Hydrolase</keyword>
<organism evidence="5 6">
    <name type="scientific">Hevea brasiliensis</name>
    <name type="common">Para rubber tree</name>
    <name type="synonym">Siphonia brasiliensis</name>
    <dbReference type="NCBI Taxonomy" id="3981"/>
    <lineage>
        <taxon>Eukaryota</taxon>
        <taxon>Viridiplantae</taxon>
        <taxon>Streptophyta</taxon>
        <taxon>Embryophyta</taxon>
        <taxon>Tracheophyta</taxon>
        <taxon>Spermatophyta</taxon>
        <taxon>Magnoliopsida</taxon>
        <taxon>eudicotyledons</taxon>
        <taxon>Gunneridae</taxon>
        <taxon>Pentapetalae</taxon>
        <taxon>rosids</taxon>
        <taxon>fabids</taxon>
        <taxon>Malpighiales</taxon>
        <taxon>Euphorbiaceae</taxon>
        <taxon>Crotonoideae</taxon>
        <taxon>Micrandreae</taxon>
        <taxon>Hevea</taxon>
    </lineage>
</organism>
<dbReference type="PANTHER" id="PTHR11782:SF92">
    <property type="entry name" value="APYRASE 7"/>
    <property type="match status" value="1"/>
</dbReference>
<dbReference type="Pfam" id="PF01150">
    <property type="entry name" value="GDA1_CD39"/>
    <property type="match status" value="1"/>
</dbReference>
<comment type="similarity">
    <text evidence="1">Belongs to the GDA1/CD39 NTPase family.</text>
</comment>
<gene>
    <name evidence="5" type="ORF">GH714_022936</name>
</gene>
<dbReference type="GO" id="GO:0017110">
    <property type="term" value="F:nucleoside diphosphate phosphatase activity"/>
    <property type="evidence" value="ECO:0007669"/>
    <property type="project" value="TreeGrafter"/>
</dbReference>
<dbReference type="EMBL" id="JAAGAX010000006">
    <property type="protein sequence ID" value="KAF2311429.1"/>
    <property type="molecule type" value="Genomic_DNA"/>
</dbReference>
<sequence>MRLPIEDARHVLDDVEHVPKEHTFVSRRSWIRVLGGKEEAYYGWVALNYKMGNLGNSLQGPTLGLLDLGGSSLQVVVEVHDGARDNMHLIRTKIGSVGHQILAYSFPSVGLNEAFDRTVAMLRQLQPIKGNWEQCKVIARAAALNLSSSDWSQPTVRTNWKARLSSYNGCSILNLTAYPTGRFHALSGFFAIYNTLDLVPRANLTKTWGERNACIVLIFYLNVPRVSSEVK</sequence>
<dbReference type="GO" id="GO:0005524">
    <property type="term" value="F:ATP binding"/>
    <property type="evidence" value="ECO:0007669"/>
    <property type="project" value="UniProtKB-KW"/>
</dbReference>
<keyword evidence="6" id="KW-1185">Reference proteome</keyword>
<evidence type="ECO:0008006" key="7">
    <source>
        <dbReference type="Google" id="ProtNLM"/>
    </source>
</evidence>
<keyword evidence="4" id="KW-0067">ATP-binding</keyword>
<protein>
    <recommendedName>
        <fullName evidence="7">Apyrase</fullName>
    </recommendedName>
</protein>
<keyword evidence="4" id="KW-0547">Nucleotide-binding</keyword>
<dbReference type="GO" id="GO:0009134">
    <property type="term" value="P:nucleoside diphosphate catabolic process"/>
    <property type="evidence" value="ECO:0007669"/>
    <property type="project" value="TreeGrafter"/>
</dbReference>
<evidence type="ECO:0000313" key="6">
    <source>
        <dbReference type="Proteomes" id="UP000467840"/>
    </source>
</evidence>
<evidence type="ECO:0000313" key="5">
    <source>
        <dbReference type="EMBL" id="KAF2311429.1"/>
    </source>
</evidence>
<evidence type="ECO:0000256" key="1">
    <source>
        <dbReference type="ARBA" id="ARBA00009283"/>
    </source>
</evidence>
<evidence type="ECO:0000256" key="2">
    <source>
        <dbReference type="ARBA" id="ARBA00022801"/>
    </source>
</evidence>
<dbReference type="InterPro" id="IPR000407">
    <property type="entry name" value="GDA1_CD39_NTPase"/>
</dbReference>